<dbReference type="Proteomes" id="UP001187531">
    <property type="component" value="Unassembled WGS sequence"/>
</dbReference>
<keyword evidence="5 8" id="KW-0371">Homeobox</keyword>
<evidence type="ECO:0000256" key="5">
    <source>
        <dbReference type="ARBA" id="ARBA00023155"/>
    </source>
</evidence>
<dbReference type="InterPro" id="IPR051649">
    <property type="entry name" value="CUT_Homeobox"/>
</dbReference>
<dbReference type="PANTHER" id="PTHR14057">
    <property type="entry name" value="TRANSCRIPTION FACTOR ONECUT"/>
    <property type="match status" value="1"/>
</dbReference>
<protein>
    <recommendedName>
        <fullName evidence="10">One cut domain family member</fullName>
    </recommendedName>
</protein>
<dbReference type="CDD" id="cd00086">
    <property type="entry name" value="homeodomain"/>
    <property type="match status" value="1"/>
</dbReference>
<dbReference type="FunFam" id="1.10.10.60:FF:000054">
    <property type="entry name" value="One cut domain family member"/>
    <property type="match status" value="1"/>
</dbReference>
<dbReference type="GO" id="GO:0000978">
    <property type="term" value="F:RNA polymerase II cis-regulatory region sequence-specific DNA binding"/>
    <property type="evidence" value="ECO:0007669"/>
    <property type="project" value="TreeGrafter"/>
</dbReference>
<evidence type="ECO:0000256" key="11">
    <source>
        <dbReference type="SAM" id="MobiDB-lite"/>
    </source>
</evidence>
<dbReference type="Pfam" id="PF00046">
    <property type="entry name" value="Homeodomain"/>
    <property type="match status" value="1"/>
</dbReference>
<evidence type="ECO:0000256" key="8">
    <source>
        <dbReference type="PROSITE-ProRule" id="PRU00108"/>
    </source>
</evidence>
<dbReference type="InterPro" id="IPR010982">
    <property type="entry name" value="Lambda_DNA-bd_dom_sf"/>
</dbReference>
<keyword evidence="15" id="KW-1185">Reference proteome</keyword>
<dbReference type="PROSITE" id="PS51042">
    <property type="entry name" value="CUT"/>
    <property type="match status" value="1"/>
</dbReference>
<dbReference type="EMBL" id="JAVRJZ010000021">
    <property type="protein sequence ID" value="KAK2705007.1"/>
    <property type="molecule type" value="Genomic_DNA"/>
</dbReference>
<name>A0AA88HGU3_ARTSF</name>
<dbReference type="InterPro" id="IPR009057">
    <property type="entry name" value="Homeodomain-like_sf"/>
</dbReference>
<keyword evidence="7 8" id="KW-0539">Nucleus</keyword>
<dbReference type="Gene3D" id="1.10.260.40">
    <property type="entry name" value="lambda repressor-like DNA-binding domains"/>
    <property type="match status" value="1"/>
</dbReference>
<organism evidence="14 15">
    <name type="scientific">Artemia franciscana</name>
    <name type="common">Brine shrimp</name>
    <name type="synonym">Artemia sanfranciscana</name>
    <dbReference type="NCBI Taxonomy" id="6661"/>
    <lineage>
        <taxon>Eukaryota</taxon>
        <taxon>Metazoa</taxon>
        <taxon>Ecdysozoa</taxon>
        <taxon>Arthropoda</taxon>
        <taxon>Crustacea</taxon>
        <taxon>Branchiopoda</taxon>
        <taxon>Anostraca</taxon>
        <taxon>Artemiidae</taxon>
        <taxon>Artemia</taxon>
    </lineage>
</organism>
<feature type="domain" description="CUT" evidence="13">
    <location>
        <begin position="567"/>
        <end position="653"/>
    </location>
</feature>
<feature type="domain" description="Homeobox" evidence="12">
    <location>
        <begin position="691"/>
        <end position="751"/>
    </location>
</feature>
<feature type="region of interest" description="Disordered" evidence="11">
    <location>
        <begin position="749"/>
        <end position="783"/>
    </location>
</feature>
<dbReference type="PANTHER" id="PTHR14057:SF47">
    <property type="entry name" value="HOMEOBOX PROTEIN ONECUT"/>
    <property type="match status" value="1"/>
</dbReference>
<evidence type="ECO:0000256" key="4">
    <source>
        <dbReference type="ARBA" id="ARBA00023125"/>
    </source>
</evidence>
<evidence type="ECO:0000259" key="12">
    <source>
        <dbReference type="PROSITE" id="PS50071"/>
    </source>
</evidence>
<accession>A0AA88HGU3</accession>
<evidence type="ECO:0000259" key="13">
    <source>
        <dbReference type="PROSITE" id="PS51042"/>
    </source>
</evidence>
<feature type="region of interest" description="Disordered" evidence="11">
    <location>
        <begin position="679"/>
        <end position="700"/>
    </location>
</feature>
<proteinExistence type="inferred from homology"/>
<dbReference type="Gene3D" id="1.10.10.60">
    <property type="entry name" value="Homeodomain-like"/>
    <property type="match status" value="1"/>
</dbReference>
<keyword evidence="3 10" id="KW-0805">Transcription regulation</keyword>
<feature type="region of interest" description="Disordered" evidence="11">
    <location>
        <begin position="166"/>
        <end position="190"/>
    </location>
</feature>
<dbReference type="GO" id="GO:0000981">
    <property type="term" value="F:DNA-binding transcription factor activity, RNA polymerase II-specific"/>
    <property type="evidence" value="ECO:0007669"/>
    <property type="project" value="TreeGrafter"/>
</dbReference>
<comment type="similarity">
    <text evidence="2 10">Belongs to the CUT homeobox family.</text>
</comment>
<dbReference type="AlphaFoldDB" id="A0AA88HGU3"/>
<comment type="subcellular location">
    <subcellularLocation>
        <location evidence="1 8 9">Nucleus</location>
    </subcellularLocation>
</comment>
<evidence type="ECO:0000313" key="15">
    <source>
        <dbReference type="Proteomes" id="UP001187531"/>
    </source>
</evidence>
<evidence type="ECO:0000256" key="7">
    <source>
        <dbReference type="ARBA" id="ARBA00023242"/>
    </source>
</evidence>
<evidence type="ECO:0000256" key="10">
    <source>
        <dbReference type="RuleBase" id="RU361129"/>
    </source>
</evidence>
<feature type="compositionally biased region" description="Basic and acidic residues" evidence="11">
    <location>
        <begin position="749"/>
        <end position="758"/>
    </location>
</feature>
<comment type="caution">
    <text evidence="14">The sequence shown here is derived from an EMBL/GenBank/DDBJ whole genome shotgun (WGS) entry which is preliminary data.</text>
</comment>
<reference evidence="14" key="1">
    <citation type="submission" date="2023-07" db="EMBL/GenBank/DDBJ databases">
        <title>Chromosome-level genome assembly of Artemia franciscana.</title>
        <authorList>
            <person name="Jo E."/>
        </authorList>
    </citation>
    <scope>NUCLEOTIDE SEQUENCE</scope>
    <source>
        <tissue evidence="14">Whole body</tissue>
    </source>
</reference>
<evidence type="ECO:0000313" key="14">
    <source>
        <dbReference type="EMBL" id="KAK2705007.1"/>
    </source>
</evidence>
<dbReference type="FunFam" id="1.10.260.40:FF:000005">
    <property type="entry name" value="One cut domain family member"/>
    <property type="match status" value="1"/>
</dbReference>
<dbReference type="SMART" id="SM01109">
    <property type="entry name" value="CUT"/>
    <property type="match status" value="1"/>
</dbReference>
<feature type="region of interest" description="Disordered" evidence="11">
    <location>
        <begin position="410"/>
        <end position="439"/>
    </location>
</feature>
<evidence type="ECO:0000256" key="1">
    <source>
        <dbReference type="ARBA" id="ARBA00004123"/>
    </source>
</evidence>
<keyword evidence="6 10" id="KW-0804">Transcription</keyword>
<feature type="compositionally biased region" description="Low complexity" evidence="11">
    <location>
        <begin position="428"/>
        <end position="438"/>
    </location>
</feature>
<keyword evidence="4 8" id="KW-0238">DNA-binding</keyword>
<gene>
    <name evidence="14" type="ORF">QYM36_017157</name>
</gene>
<evidence type="ECO:0000256" key="9">
    <source>
        <dbReference type="RuleBase" id="RU000682"/>
    </source>
</evidence>
<dbReference type="InterPro" id="IPR001356">
    <property type="entry name" value="HD"/>
</dbReference>
<feature type="DNA-binding region" description="Homeobox" evidence="8">
    <location>
        <begin position="693"/>
        <end position="752"/>
    </location>
</feature>
<dbReference type="SUPFAM" id="SSF47413">
    <property type="entry name" value="lambda repressor-like DNA-binding domains"/>
    <property type="match status" value="1"/>
</dbReference>
<evidence type="ECO:0000256" key="2">
    <source>
        <dbReference type="ARBA" id="ARBA00008190"/>
    </source>
</evidence>
<evidence type="ECO:0000256" key="3">
    <source>
        <dbReference type="ARBA" id="ARBA00023015"/>
    </source>
</evidence>
<dbReference type="InterPro" id="IPR003350">
    <property type="entry name" value="CUT_dom"/>
</dbReference>
<dbReference type="Pfam" id="PF02376">
    <property type="entry name" value="CUT"/>
    <property type="match status" value="1"/>
</dbReference>
<dbReference type="SUPFAM" id="SSF46689">
    <property type="entry name" value="Homeodomain-like"/>
    <property type="match status" value="1"/>
</dbReference>
<dbReference type="PROSITE" id="PS50071">
    <property type="entry name" value="HOMEOBOX_2"/>
    <property type="match status" value="1"/>
</dbReference>
<evidence type="ECO:0000256" key="6">
    <source>
        <dbReference type="ARBA" id="ARBA00023163"/>
    </source>
</evidence>
<dbReference type="GO" id="GO:0005634">
    <property type="term" value="C:nucleus"/>
    <property type="evidence" value="ECO:0007669"/>
    <property type="project" value="UniProtKB-SubCell"/>
</dbReference>
<dbReference type="SMART" id="SM00389">
    <property type="entry name" value="HOX"/>
    <property type="match status" value="1"/>
</dbReference>
<sequence>MHAAVTNYIKLDSNGEYVTGAPIGVLRGGAQGWTLIYSDVKLDNSIEGKPIITTLPTQYSPDPRIYAGERENSEVKDEQRYILRDDSTDSKDNLRHDLSFAVTVGNSLTHSPLDGSRIVPVESPSARGFLVVAGDYQNVSREQEINEAEFQQTVDPEDLRVQEHRVHTPEDSQRYSNSYQHFDQEEEDLDPQDLSLQREIDEDIKHNINSSEEIDHQQSDFDNLRLHNNADEALFVNVQQECDDQSRLKSDSELLSPSELSPRSLAMIEASDYRLHDSNYQTFHSLNGRLSPQSYNGYSPMPSLQPLPPISTVSDKFSYAQTQHIHQNQLQHTAVSASFTVMQNGSLGLTMHGSPYSYEKMPPSPPPHYNQSNLAIGLIQQSSPLSPSAYSHSGMHSPKSLSPTGYDYTMRSSTTGCLDQPPSPAPLSPQSNSLNSPPHGLMSSYSMNAALNSTLQNINGLPPLSPNGVVVSPHTASPPLGSSVQQVNQLTRDLMPTSPTSPSQSVLTRDAMINSLSNISHQNGVSQSQHILSQNQVQYSNGSVGVVVASKSAPMTVVQSQNSNSGSSSCGDGEEINTKDLAQRISAELKRYSIPQAIFAQRVLCRSQGTLSDLLRNPKPWSKLKSGRETFRRMWKWLQEPEFQRMSALRLAVGGQQQQQHQPLPPPQQVYHQEIQVCKRKDDSMSSGEQSNPKKPRLVFTDLQRRTLQAIFKETKRPSKEMQVTIAKQLGLEPTTVGNFFMNARRRSMDKWREDQDPRSPSNSNIGCSDGGMTPSPTPSNANLASYDQSHIVTHATLAQLQLGMSSEL</sequence>